<protein>
    <submittedName>
        <fullName evidence="3">Sulfotransferase</fullName>
    </submittedName>
</protein>
<dbReference type="InterPro" id="IPR027443">
    <property type="entry name" value="IPNS-like_sf"/>
</dbReference>
<reference evidence="3 4" key="1">
    <citation type="submission" date="2024-10" db="EMBL/GenBank/DDBJ databases">
        <authorList>
            <person name="Ratan Roy A."/>
            <person name="Morales Sandoval P.H."/>
            <person name="De Los Santos Villalobos S."/>
            <person name="Chakraborty S."/>
            <person name="Mukherjee J."/>
        </authorList>
    </citation>
    <scope>NUCLEOTIDE SEQUENCE [LARGE SCALE GENOMIC DNA]</scope>
    <source>
        <strain evidence="3 4">S1</strain>
    </source>
</reference>
<proteinExistence type="predicted"/>
<dbReference type="RefSeq" id="WP_377965415.1">
    <property type="nucleotide sequence ID" value="NZ_JBHZOL010000077.1"/>
</dbReference>
<evidence type="ECO:0000259" key="2">
    <source>
        <dbReference type="Pfam" id="PF05118"/>
    </source>
</evidence>
<dbReference type="InterPro" id="IPR027417">
    <property type="entry name" value="P-loop_NTPase"/>
</dbReference>
<organism evidence="3 4">
    <name type="scientific">Almyronema epifaneia S1</name>
    <dbReference type="NCBI Taxonomy" id="2991925"/>
    <lineage>
        <taxon>Bacteria</taxon>
        <taxon>Bacillati</taxon>
        <taxon>Cyanobacteriota</taxon>
        <taxon>Cyanophyceae</taxon>
        <taxon>Nodosilineales</taxon>
        <taxon>Nodosilineaceae</taxon>
        <taxon>Almyronema</taxon>
        <taxon>Almyronema epifaneia</taxon>
    </lineage>
</organism>
<dbReference type="SUPFAM" id="SSF51197">
    <property type="entry name" value="Clavaminate synthase-like"/>
    <property type="match status" value="1"/>
</dbReference>
<dbReference type="Proteomes" id="UP001600165">
    <property type="component" value="Unassembled WGS sequence"/>
</dbReference>
<evidence type="ECO:0000256" key="1">
    <source>
        <dbReference type="ARBA" id="ARBA00022679"/>
    </source>
</evidence>
<dbReference type="EMBL" id="JBHZOL010000077">
    <property type="protein sequence ID" value="MFE4107060.1"/>
    <property type="molecule type" value="Genomic_DNA"/>
</dbReference>
<dbReference type="Gene3D" id="2.60.120.330">
    <property type="entry name" value="B-lactam Antibiotic, Isopenicillin N Synthase, Chain"/>
    <property type="match status" value="1"/>
</dbReference>
<name>A0ABW6IFT8_9CYAN</name>
<accession>A0ABW6IFT8</accession>
<dbReference type="PANTHER" id="PTHR12788">
    <property type="entry name" value="PROTEIN-TYROSINE SULFOTRANSFERASE 2"/>
    <property type="match status" value="1"/>
</dbReference>
<evidence type="ECO:0000313" key="3">
    <source>
        <dbReference type="EMBL" id="MFE4107060.1"/>
    </source>
</evidence>
<feature type="domain" description="Aspartyl/asparaginy/proline hydroxylase" evidence="2">
    <location>
        <begin position="64"/>
        <end position="166"/>
    </location>
</feature>
<evidence type="ECO:0000313" key="4">
    <source>
        <dbReference type="Proteomes" id="UP001600165"/>
    </source>
</evidence>
<gene>
    <name evidence="3" type="ORF">ACFVKH_12265</name>
</gene>
<dbReference type="PANTHER" id="PTHR12788:SF10">
    <property type="entry name" value="PROTEIN-TYROSINE SULFOTRANSFERASE"/>
    <property type="match status" value="1"/>
</dbReference>
<keyword evidence="1" id="KW-0808">Transferase</keyword>
<sequence>MKLNQEFIKLPWRFDAERLALEAQAFAETQWRSHPSGYAGNSAILLISANGEENDDLAGAMLPTPQLQRCPYIQQVLATFETVIGRSRLMRLAPHHSVPAHFDSNYYWFHRTRVHIPILTEPSVRFVCNGKSVHMAPGESWIFDNWQIHEVIHNSDTYRIHLVFDTCGSASFWQAAMAQPAPAERWVPYQPQAHWTLKTEAASPSMVAEPSEVEVALQDLIAEVQASPAHSANVKAFQQLLQEHCQDWRSLWLTAGSNPADCSPQIQLNQRTLTAAQSVGQNLRLKSNGATALSILKLRLEAMLRLKSLPPRQSASPSPAVPALRPSATQSLRVSFRKPIFIVAAPRSGSTLLFETLSQARTLWTVGGESHRQIESIAKLNPANRGYHSNQLTAADADFETAQQLMQNWVASLQDCNGDRYLALAERPQKIRFLEKTPKNALRIPFFHSIFPNAKFIFLHRQPEANLSSLMEAWKSGRFITYKDLPNWTGYPWSLILPPGWQALNQASLAEIAAFQWQSANQAILTALSTVPSSQWCVVQYETLIAQPQAEVQRLCEFMEIPFDSKLAQVTTATLPHSRFTLTPPDTQKWRQNEAELTPVLPQVRALAAQLQALPVGSSVSGQMPL</sequence>
<comment type="caution">
    <text evidence="3">The sequence shown here is derived from an EMBL/GenBank/DDBJ whole genome shotgun (WGS) entry which is preliminary data.</text>
</comment>
<dbReference type="InterPro" id="IPR026634">
    <property type="entry name" value="TPST-like"/>
</dbReference>
<dbReference type="InterPro" id="IPR007803">
    <property type="entry name" value="Asp/Arg/Pro-Hydrxlase"/>
</dbReference>
<dbReference type="Gene3D" id="3.40.50.300">
    <property type="entry name" value="P-loop containing nucleotide triphosphate hydrolases"/>
    <property type="match status" value="1"/>
</dbReference>
<dbReference type="SUPFAM" id="SSF52540">
    <property type="entry name" value="P-loop containing nucleoside triphosphate hydrolases"/>
    <property type="match status" value="1"/>
</dbReference>
<keyword evidence="4" id="KW-1185">Reference proteome</keyword>
<dbReference type="Pfam" id="PF13469">
    <property type="entry name" value="Sulfotransfer_3"/>
    <property type="match status" value="1"/>
</dbReference>
<dbReference type="Pfam" id="PF05118">
    <property type="entry name" value="Asp_Arg_Hydrox"/>
    <property type="match status" value="1"/>
</dbReference>